<keyword evidence="1" id="KW-0472">Membrane</keyword>
<protein>
    <submittedName>
        <fullName evidence="2">CbtB-domain containing protein</fullName>
    </submittedName>
</protein>
<dbReference type="Proteomes" id="UP000826300">
    <property type="component" value="Plasmid unnamed2"/>
</dbReference>
<reference evidence="2" key="1">
    <citation type="submission" date="2021-02" db="EMBL/GenBank/DDBJ databases">
        <title>Rhodobacter shimadae sp. nov., an aerobic anoxygenic phototrophic bacterium isolated from a hot spring.</title>
        <authorList>
            <person name="Muramatsu S."/>
            <person name="Haruta S."/>
            <person name="Hirose S."/>
            <person name="Hanada S."/>
        </authorList>
    </citation>
    <scope>NUCLEOTIDE SEQUENCE</scope>
    <source>
        <strain evidence="2">N10</strain>
        <plasmid evidence="2">unnamed2</plasmid>
    </source>
</reference>
<dbReference type="RefSeq" id="WP_084450957.1">
    <property type="nucleotide sequence ID" value="NZ_CP069372.1"/>
</dbReference>
<name>A0A8G0ZZG8_9RHOB</name>
<geneLocation type="plasmid" evidence="2 3">
    <name>unnamed2</name>
</geneLocation>
<dbReference type="AlphaFoldDB" id="A0A8G0ZZG8"/>
<dbReference type="EMBL" id="CP069372">
    <property type="protein sequence ID" value="QYZ72187.1"/>
    <property type="molecule type" value="Genomic_DNA"/>
</dbReference>
<sequence>MSTRILSATAEQSKSQFGPILTSALIGAVLIFAAGFASPDALHAATHDTRHATGFPCH</sequence>
<keyword evidence="2" id="KW-0614">Plasmid</keyword>
<keyword evidence="3" id="KW-1185">Reference proteome</keyword>
<dbReference type="NCBIfam" id="TIGR02459">
    <property type="entry name" value="CbtB"/>
    <property type="match status" value="1"/>
</dbReference>
<dbReference type="KEGG" id="nsm:JO391_21010"/>
<evidence type="ECO:0000256" key="1">
    <source>
        <dbReference type="SAM" id="Phobius"/>
    </source>
</evidence>
<organism evidence="2 3">
    <name type="scientific">Neotabrizicola shimadae</name>
    <dbReference type="NCBI Taxonomy" id="2807096"/>
    <lineage>
        <taxon>Bacteria</taxon>
        <taxon>Pseudomonadati</taxon>
        <taxon>Pseudomonadota</taxon>
        <taxon>Alphaproteobacteria</taxon>
        <taxon>Rhodobacterales</taxon>
        <taxon>Paracoccaceae</taxon>
        <taxon>Neotabrizicola</taxon>
    </lineage>
</organism>
<keyword evidence="1" id="KW-0812">Transmembrane</keyword>
<dbReference type="InterPro" id="IPR012667">
    <property type="entry name" value="CbtB_put"/>
</dbReference>
<keyword evidence="1" id="KW-1133">Transmembrane helix</keyword>
<evidence type="ECO:0000313" key="2">
    <source>
        <dbReference type="EMBL" id="QYZ72187.1"/>
    </source>
</evidence>
<evidence type="ECO:0000313" key="3">
    <source>
        <dbReference type="Proteomes" id="UP000826300"/>
    </source>
</evidence>
<dbReference type="Pfam" id="PF09489">
    <property type="entry name" value="CbtB"/>
    <property type="match status" value="1"/>
</dbReference>
<proteinExistence type="predicted"/>
<accession>A0A8G0ZZG8</accession>
<gene>
    <name evidence="2" type="ORF">JO391_21010</name>
</gene>
<feature type="transmembrane region" description="Helical" evidence="1">
    <location>
        <begin position="20"/>
        <end position="38"/>
    </location>
</feature>